<dbReference type="AlphaFoldDB" id="A0A2P2MZ32"/>
<proteinExistence type="predicted"/>
<evidence type="ECO:0000313" key="1">
    <source>
        <dbReference type="EMBL" id="MBX35463.1"/>
    </source>
</evidence>
<protein>
    <submittedName>
        <fullName evidence="1">Uncharacterized protein</fullName>
    </submittedName>
</protein>
<accession>A0A2P2MZ32</accession>
<name>A0A2P2MZ32_RHIMU</name>
<dbReference type="EMBL" id="GGEC01054979">
    <property type="protein sequence ID" value="MBX35463.1"/>
    <property type="molecule type" value="Transcribed_RNA"/>
</dbReference>
<organism evidence="1">
    <name type="scientific">Rhizophora mucronata</name>
    <name type="common">Asiatic mangrove</name>
    <dbReference type="NCBI Taxonomy" id="61149"/>
    <lineage>
        <taxon>Eukaryota</taxon>
        <taxon>Viridiplantae</taxon>
        <taxon>Streptophyta</taxon>
        <taxon>Embryophyta</taxon>
        <taxon>Tracheophyta</taxon>
        <taxon>Spermatophyta</taxon>
        <taxon>Magnoliopsida</taxon>
        <taxon>eudicotyledons</taxon>
        <taxon>Gunneridae</taxon>
        <taxon>Pentapetalae</taxon>
        <taxon>rosids</taxon>
        <taxon>fabids</taxon>
        <taxon>Malpighiales</taxon>
        <taxon>Rhizophoraceae</taxon>
        <taxon>Rhizophora</taxon>
    </lineage>
</organism>
<reference evidence="1" key="1">
    <citation type="submission" date="2018-02" db="EMBL/GenBank/DDBJ databases">
        <title>Rhizophora mucronata_Transcriptome.</title>
        <authorList>
            <person name="Meera S.P."/>
            <person name="Sreeshan A."/>
            <person name="Augustine A."/>
        </authorList>
    </citation>
    <scope>NUCLEOTIDE SEQUENCE</scope>
    <source>
        <tissue evidence="1">Leaf</tissue>
    </source>
</reference>
<sequence>MLMELKGKTGMYFTVQRVQPC</sequence>